<evidence type="ECO:0000313" key="1">
    <source>
        <dbReference type="EMBL" id="AMC99459.1"/>
    </source>
</evidence>
<dbReference type="OrthoDB" id="3671061at2"/>
<name>A0A0X8HB99_9GAMM</name>
<evidence type="ECO:0000313" key="2">
    <source>
        <dbReference type="Proteomes" id="UP000063387"/>
    </source>
</evidence>
<dbReference type="STRING" id="507626.LOKO_00363"/>
<dbReference type="InterPro" id="IPR046674">
    <property type="entry name" value="DUF6544"/>
</dbReference>
<dbReference type="AlphaFoldDB" id="A0A0X8HB99"/>
<dbReference type="PATRIC" id="fig|507626.3.peg.359"/>
<dbReference type="RefSeq" id="WP_066444285.1">
    <property type="nucleotide sequence ID" value="NZ_CP014226.1"/>
</dbReference>
<organism evidence="1 2">
    <name type="scientific">Halomonas chromatireducens</name>
    <dbReference type="NCBI Taxonomy" id="507626"/>
    <lineage>
        <taxon>Bacteria</taxon>
        <taxon>Pseudomonadati</taxon>
        <taxon>Pseudomonadota</taxon>
        <taxon>Gammaproteobacteria</taxon>
        <taxon>Oceanospirillales</taxon>
        <taxon>Halomonadaceae</taxon>
        <taxon>Halomonas</taxon>
    </lineage>
</organism>
<dbReference type="EMBL" id="CP014226">
    <property type="protein sequence ID" value="AMC99459.1"/>
    <property type="molecule type" value="Genomic_DNA"/>
</dbReference>
<reference evidence="1 2" key="2">
    <citation type="submission" date="2016-02" db="EMBL/GenBank/DDBJ databases">
        <authorList>
            <person name="Wen L."/>
            <person name="He K."/>
            <person name="Yang H."/>
        </authorList>
    </citation>
    <scope>NUCLEOTIDE SEQUENCE [LARGE SCALE GENOMIC DNA]</scope>
    <source>
        <strain evidence="1 2">AGD 8-3</strain>
    </source>
</reference>
<accession>A0A0X8HB99</accession>
<proteinExistence type="predicted"/>
<dbReference type="KEGG" id="hco:LOKO_00363"/>
<reference evidence="1 2" key="1">
    <citation type="journal article" date="2016" name="Genome Announc.">
        <title>Draft Genome Sequence of 'Halomonas chromatireducens' Strain AGD 8-3, a Haloalkaliphilic Chromate- and Selenite-Reducing Gammaproteobacterium.</title>
        <authorList>
            <person name="Sharko F.S."/>
            <person name="Shapovalova A.A."/>
            <person name="Tsygankova S.V."/>
            <person name="Komova A.V."/>
            <person name="Boulygina E.S."/>
            <person name="Teslyuk A.B."/>
            <person name="Gotovtsev P.M."/>
            <person name="Namsaraev Z.B."/>
            <person name="Khijniak T.V."/>
            <person name="Nedoluzhko A.V."/>
            <person name="Vasilov R.G."/>
        </authorList>
    </citation>
    <scope>NUCLEOTIDE SEQUENCE [LARGE SCALE GENOMIC DNA]</scope>
    <source>
        <strain evidence="1 2">AGD 8-3</strain>
    </source>
</reference>
<dbReference type="Proteomes" id="UP000063387">
    <property type="component" value="Chromosome"/>
</dbReference>
<gene>
    <name evidence="1" type="ORF">LOKO_00363</name>
</gene>
<dbReference type="Pfam" id="PF20181">
    <property type="entry name" value="DUF6544"/>
    <property type="match status" value="1"/>
</dbReference>
<protein>
    <submittedName>
        <fullName evidence="1">Uncharacterized protein</fullName>
    </submittedName>
</protein>
<sequence length="295" mass="32739">MAFLATVAALLLALILTGVLAMQAWRVADNRAMEQAWSWLQAQAPASVDVFDPAMVEGLPDAARRYFRYTIAPGTPLHVVSEIHMTGEIGLGTKEAPGYRPMRARQLLAPPHGFIWRLERAGAGLMQMSGSDGMAEGRSWTRFWLDGTLPVARAGGDDNHLRASFGRAVAEAAFWAPAALLPQHGVRWEEAGVRWEETGEPNLARAVIRNGTLEQSIEIAVAENGQPRWVKFPRWSNANAEKEWRFQPFGGYLDGFQDFEGFTLPTKVDGGNHFGTEAYFPFFRARVGEVRFPVR</sequence>
<keyword evidence="2" id="KW-1185">Reference proteome</keyword>